<sequence length="174" mass="20544">MQIITEKQPIVADQAGVWEGEYVHLDADHNIIDRHKSRLVCRLTDGPDGVAKLSQTNIYTWADGTQEIRYFDGTFQGDRIWIKNDLIDGFVGALNYDETNRTIMVGWTRTHEPDFRYYEMITVAEDGDAKNRTWHWYRKGRLFQRTVINENRVSRDWQAYDDPSYYSYRPRAAL</sequence>
<evidence type="ECO:0008006" key="3">
    <source>
        <dbReference type="Google" id="ProtNLM"/>
    </source>
</evidence>
<dbReference type="RefSeq" id="WP_046765221.1">
    <property type="nucleotide sequence ID" value="NZ_LBIC01000009.1"/>
</dbReference>
<protein>
    <recommendedName>
        <fullName evidence="3">DUF3598 domain-containing protein</fullName>
    </recommendedName>
</protein>
<dbReference type="EMBL" id="LBIC01000009">
    <property type="protein sequence ID" value="KKW90721.1"/>
    <property type="molecule type" value="Genomic_DNA"/>
</dbReference>
<keyword evidence="2" id="KW-1185">Reference proteome</keyword>
<evidence type="ECO:0000313" key="1">
    <source>
        <dbReference type="EMBL" id="KKW90721.1"/>
    </source>
</evidence>
<dbReference type="PATRIC" id="fig|56193.3.peg.4084"/>
<comment type="caution">
    <text evidence="1">The sequence shown here is derived from an EMBL/GenBank/DDBJ whole genome shotgun (WGS) entry which is preliminary data.</text>
</comment>
<proteinExistence type="predicted"/>
<dbReference type="AlphaFoldDB" id="A0A0M3AP80"/>
<dbReference type="Proteomes" id="UP000033874">
    <property type="component" value="Unassembled WGS sequence"/>
</dbReference>
<name>A0A0M3AP80_9SPHN</name>
<accession>A0A0M3AP80</accession>
<organism evidence="1 2">
    <name type="scientific">Sphingobium chungbukense</name>
    <dbReference type="NCBI Taxonomy" id="56193"/>
    <lineage>
        <taxon>Bacteria</taxon>
        <taxon>Pseudomonadati</taxon>
        <taxon>Pseudomonadota</taxon>
        <taxon>Alphaproteobacteria</taxon>
        <taxon>Sphingomonadales</taxon>
        <taxon>Sphingomonadaceae</taxon>
        <taxon>Sphingobium</taxon>
    </lineage>
</organism>
<evidence type="ECO:0000313" key="2">
    <source>
        <dbReference type="Proteomes" id="UP000033874"/>
    </source>
</evidence>
<gene>
    <name evidence="1" type="ORF">YP76_19405</name>
</gene>
<dbReference type="STRING" id="56193.YP76_19405"/>
<reference evidence="1 2" key="1">
    <citation type="submission" date="2015-04" db="EMBL/GenBank/DDBJ databases">
        <title>Genome sequence of aromatic hydrocarbons-degrading Sphingobium chungbukense DJ77.</title>
        <authorList>
            <person name="Kim Y.-C."/>
            <person name="Chae J.-C."/>
        </authorList>
    </citation>
    <scope>NUCLEOTIDE SEQUENCE [LARGE SCALE GENOMIC DNA]</scope>
    <source>
        <strain evidence="1 2">DJ77</strain>
    </source>
</reference>